<evidence type="ECO:0000313" key="15">
    <source>
        <dbReference type="Proteomes" id="UP000002407"/>
    </source>
</evidence>
<dbReference type="GO" id="GO:0003677">
    <property type="term" value="F:DNA binding"/>
    <property type="evidence" value="ECO:0007669"/>
    <property type="project" value="UniProtKB-UniRule"/>
</dbReference>
<dbReference type="InterPro" id="IPR016136">
    <property type="entry name" value="DNA_helicase_N/primase_C"/>
</dbReference>
<comment type="function">
    <text evidence="12">The main replicative DNA helicase, it participates in initiation and elongation during chromosome replication. Travels ahead of the DNA replisome, separating dsDNA into templates for DNA synthesis. A processive ATP-dependent 5'-3' DNA helicase it has DNA-dependent ATPase activity.</text>
</comment>
<dbReference type="Gene3D" id="1.10.860.10">
    <property type="entry name" value="DNAb Helicase, Chain A"/>
    <property type="match status" value="1"/>
</dbReference>
<dbReference type="InterPro" id="IPR036185">
    <property type="entry name" value="DNA_heli_DnaB-like_N_sf"/>
</dbReference>
<dbReference type="AlphaFoldDB" id="A7I215"/>
<gene>
    <name evidence="14" type="primary">dnaB</name>
    <name evidence="14" type="ordered locus">CHAB381_0995</name>
</gene>
<dbReference type="GO" id="GO:0043139">
    <property type="term" value="F:5'-3' DNA helicase activity"/>
    <property type="evidence" value="ECO:0007669"/>
    <property type="project" value="UniProtKB-EC"/>
</dbReference>
<evidence type="ECO:0000256" key="12">
    <source>
        <dbReference type="RuleBase" id="RU362085"/>
    </source>
</evidence>
<comment type="catalytic activity">
    <reaction evidence="10 12">
        <text>ATP + H2O = ADP + phosphate + H(+)</text>
        <dbReference type="Rhea" id="RHEA:13065"/>
        <dbReference type="ChEBI" id="CHEBI:15377"/>
        <dbReference type="ChEBI" id="CHEBI:15378"/>
        <dbReference type="ChEBI" id="CHEBI:30616"/>
        <dbReference type="ChEBI" id="CHEBI:43474"/>
        <dbReference type="ChEBI" id="CHEBI:456216"/>
        <dbReference type="EC" id="5.6.2.3"/>
    </reaction>
</comment>
<dbReference type="PANTHER" id="PTHR30153">
    <property type="entry name" value="REPLICATIVE DNA HELICASE DNAB"/>
    <property type="match status" value="1"/>
</dbReference>
<dbReference type="PROSITE" id="PS51199">
    <property type="entry name" value="SF4_HELICASE"/>
    <property type="match status" value="1"/>
</dbReference>
<dbReference type="GO" id="GO:0016887">
    <property type="term" value="F:ATP hydrolysis activity"/>
    <property type="evidence" value="ECO:0007669"/>
    <property type="project" value="RHEA"/>
</dbReference>
<evidence type="ECO:0000256" key="3">
    <source>
        <dbReference type="ARBA" id="ARBA00022705"/>
    </source>
</evidence>
<keyword evidence="7 12" id="KW-0067">ATP-binding</keyword>
<keyword evidence="15" id="KW-1185">Reference proteome</keyword>
<keyword evidence="8 12" id="KW-0238">DNA-binding</keyword>
<keyword evidence="9" id="KW-0413">Isomerase</keyword>
<dbReference type="NCBIfam" id="TIGR00665">
    <property type="entry name" value="DnaB"/>
    <property type="match status" value="1"/>
</dbReference>
<protein>
    <recommendedName>
        <fullName evidence="11 12">Replicative DNA helicase</fullName>
        <ecNumber evidence="11 12">5.6.2.3</ecNumber>
    </recommendedName>
</protein>
<accession>A7I215</accession>
<dbReference type="InterPro" id="IPR007692">
    <property type="entry name" value="DNA_helicase_DnaB"/>
</dbReference>
<evidence type="ECO:0000256" key="11">
    <source>
        <dbReference type="NCBIfam" id="TIGR00665"/>
    </source>
</evidence>
<evidence type="ECO:0000259" key="13">
    <source>
        <dbReference type="PROSITE" id="PS51199"/>
    </source>
</evidence>
<comment type="similarity">
    <text evidence="1 12">Belongs to the helicase family. DnaB subfamily.</text>
</comment>
<evidence type="ECO:0000313" key="14">
    <source>
        <dbReference type="EMBL" id="ABS52158.1"/>
    </source>
</evidence>
<evidence type="ECO:0000256" key="2">
    <source>
        <dbReference type="ARBA" id="ARBA00022515"/>
    </source>
</evidence>
<dbReference type="GO" id="GO:0005829">
    <property type="term" value="C:cytosol"/>
    <property type="evidence" value="ECO:0007669"/>
    <property type="project" value="TreeGrafter"/>
</dbReference>
<keyword evidence="3 12" id="KW-0235">DNA replication</keyword>
<dbReference type="InterPro" id="IPR007693">
    <property type="entry name" value="DNA_helicase_DnaB-like_N"/>
</dbReference>
<keyword evidence="6 12" id="KW-0347">Helicase</keyword>
<sequence length="485" mass="54923">MNNEQIPSNLYDLDIERSILSSIFFNEDAFSEVFGIIDDKDFYLKAHADIFKAMMSCYSHDEPIDIGFVKKRLENNYNEEILSEILSLSALVDVEKYARELKDKSIRRNLLKIAVNVPKMVNEATPSKDLIDSVAQKIYELTDGVGSNRIKQMPEVIKTLVEKIAHQKDLENKDIVGLDTGFRYLNHYTKGFKDGEFIIIAARPAMGKTTFAISLISKIIQKGDAVVLFSLEMSSDDVAAKILSANTSIPLSNLMTASMSDEEYDRLSAACQELSEQKLFIYDSGYVNIHQVRTQLRKLKADHNEIKLCVIDYLGLMTSSGNFSERHLQIAEISRNLKLLAMELKIPIIALAQLNRNLDSRSNKRPMLSDLRESGAIEQDADIIMFVYRDEVYAEQAQKEREARAAELGKEIAITPARPLKNENEEEAEIIIAKNRRGEIGTVKLIFQKHFARFVDASFNTGGEMENFNSDTADFAQPEVSEFKE</sequence>
<dbReference type="KEGG" id="cha:CHAB381_0995"/>
<evidence type="ECO:0000256" key="10">
    <source>
        <dbReference type="ARBA" id="ARBA00048954"/>
    </source>
</evidence>
<dbReference type="SUPFAM" id="SSF52540">
    <property type="entry name" value="P-loop containing nucleoside triphosphate hydrolases"/>
    <property type="match status" value="1"/>
</dbReference>
<keyword evidence="4 12" id="KW-0547">Nucleotide-binding</keyword>
<dbReference type="Proteomes" id="UP000002407">
    <property type="component" value="Chromosome"/>
</dbReference>
<dbReference type="STRING" id="360107.CHAB381_0995"/>
<dbReference type="Pfam" id="PF00772">
    <property type="entry name" value="DnaB"/>
    <property type="match status" value="1"/>
</dbReference>
<evidence type="ECO:0000256" key="5">
    <source>
        <dbReference type="ARBA" id="ARBA00022801"/>
    </source>
</evidence>
<evidence type="ECO:0000256" key="1">
    <source>
        <dbReference type="ARBA" id="ARBA00008428"/>
    </source>
</evidence>
<dbReference type="EC" id="5.6.2.3" evidence="11 12"/>
<evidence type="ECO:0000256" key="6">
    <source>
        <dbReference type="ARBA" id="ARBA00022806"/>
    </source>
</evidence>
<dbReference type="PANTHER" id="PTHR30153:SF2">
    <property type="entry name" value="REPLICATIVE DNA HELICASE"/>
    <property type="match status" value="1"/>
</dbReference>
<keyword evidence="5 12" id="KW-0378">Hydrolase</keyword>
<dbReference type="CDD" id="cd00984">
    <property type="entry name" value="DnaB_C"/>
    <property type="match status" value="1"/>
</dbReference>
<organism evidence="14 15">
    <name type="scientific">Campylobacter hominis (strain ATCC BAA-381 / DSM 21671 / CCUG 45161 / LMG 19568 / NCTC 13146 / CH001A)</name>
    <dbReference type="NCBI Taxonomy" id="360107"/>
    <lineage>
        <taxon>Bacteria</taxon>
        <taxon>Pseudomonadati</taxon>
        <taxon>Campylobacterota</taxon>
        <taxon>Epsilonproteobacteria</taxon>
        <taxon>Campylobacterales</taxon>
        <taxon>Campylobacteraceae</taxon>
        <taxon>Campylobacter</taxon>
    </lineage>
</organism>
<dbReference type="GO" id="GO:0005524">
    <property type="term" value="F:ATP binding"/>
    <property type="evidence" value="ECO:0007669"/>
    <property type="project" value="UniProtKB-UniRule"/>
</dbReference>
<dbReference type="NCBIfam" id="NF006306">
    <property type="entry name" value="PRK08506.1"/>
    <property type="match status" value="1"/>
</dbReference>
<dbReference type="InterPro" id="IPR027417">
    <property type="entry name" value="P-loop_NTPase"/>
</dbReference>
<evidence type="ECO:0000256" key="9">
    <source>
        <dbReference type="ARBA" id="ARBA00023235"/>
    </source>
</evidence>
<keyword evidence="2 12" id="KW-0639">Primosome</keyword>
<dbReference type="Gene3D" id="3.40.50.300">
    <property type="entry name" value="P-loop containing nucleotide triphosphate hydrolases"/>
    <property type="match status" value="1"/>
</dbReference>
<dbReference type="GO" id="GO:1990077">
    <property type="term" value="C:primosome complex"/>
    <property type="evidence" value="ECO:0007669"/>
    <property type="project" value="UniProtKB-UniRule"/>
</dbReference>
<proteinExistence type="inferred from homology"/>
<reference evidence="15" key="1">
    <citation type="submission" date="2007-07" db="EMBL/GenBank/DDBJ databases">
        <title>Complete genome sequence of Campylobacter hominis ATCC BAA-381, a commensal isolated from the human gastrointestinal tract.</title>
        <authorList>
            <person name="Fouts D.E."/>
            <person name="Mongodin E.F."/>
            <person name="Puiu D."/>
            <person name="Sebastian Y."/>
            <person name="Miller W.G."/>
            <person name="Mandrell R.E."/>
            <person name="Nelson K.E."/>
        </authorList>
    </citation>
    <scope>NUCLEOTIDE SEQUENCE [LARGE SCALE GENOMIC DNA]</scope>
    <source>
        <strain evidence="15">ATCC BAA-381 / LMG 19568 / NCTC 13146 / CH001A</strain>
    </source>
</reference>
<evidence type="ECO:0000256" key="4">
    <source>
        <dbReference type="ARBA" id="ARBA00022741"/>
    </source>
</evidence>
<dbReference type="GO" id="GO:0006269">
    <property type="term" value="P:DNA replication, synthesis of primer"/>
    <property type="evidence" value="ECO:0007669"/>
    <property type="project" value="UniProtKB-UniRule"/>
</dbReference>
<evidence type="ECO:0000256" key="8">
    <source>
        <dbReference type="ARBA" id="ARBA00023125"/>
    </source>
</evidence>
<evidence type="ECO:0000256" key="7">
    <source>
        <dbReference type="ARBA" id="ARBA00022840"/>
    </source>
</evidence>
<dbReference type="Pfam" id="PF03796">
    <property type="entry name" value="DnaB_C"/>
    <property type="match status" value="1"/>
</dbReference>
<dbReference type="SUPFAM" id="SSF48024">
    <property type="entry name" value="N-terminal domain of DnaB helicase"/>
    <property type="match status" value="1"/>
</dbReference>
<feature type="domain" description="SF4 helicase" evidence="13">
    <location>
        <begin position="171"/>
        <end position="461"/>
    </location>
</feature>
<dbReference type="InterPro" id="IPR007694">
    <property type="entry name" value="DNA_helicase_DnaB-like_C"/>
</dbReference>
<dbReference type="HOGENOM" id="CLU_005373_0_3_7"/>
<dbReference type="eggNOG" id="COG0305">
    <property type="taxonomic scope" value="Bacteria"/>
</dbReference>
<dbReference type="EMBL" id="CP000776">
    <property type="protein sequence ID" value="ABS52158.1"/>
    <property type="molecule type" value="Genomic_DNA"/>
</dbReference>
<name>A7I215_CAMHC</name>